<evidence type="ECO:0000313" key="4">
    <source>
        <dbReference type="Proteomes" id="UP000283734"/>
    </source>
</evidence>
<keyword evidence="1" id="KW-0029">Amino-acid transport</keyword>
<dbReference type="Proteomes" id="UP000283734">
    <property type="component" value="Unassembled WGS sequence"/>
</dbReference>
<comment type="function">
    <text evidence="1">Catalyzes the sodium-dependent transport of glutamate.</text>
</comment>
<dbReference type="OrthoDB" id="4921038at2"/>
<feature type="transmembrane region" description="Helical" evidence="1">
    <location>
        <begin position="163"/>
        <end position="182"/>
    </location>
</feature>
<comment type="subcellular location">
    <subcellularLocation>
        <location evidence="1">Cell inner membrane</location>
        <topology evidence="1">Multi-pass membrane protein</topology>
    </subcellularLocation>
</comment>
<feature type="transmembrane region" description="Helical" evidence="1">
    <location>
        <begin position="239"/>
        <end position="256"/>
    </location>
</feature>
<dbReference type="GO" id="GO:0015813">
    <property type="term" value="P:L-glutamate transmembrane transport"/>
    <property type="evidence" value="ECO:0007669"/>
    <property type="project" value="UniProtKB-UniRule"/>
</dbReference>
<dbReference type="GO" id="GO:0005886">
    <property type="term" value="C:plasma membrane"/>
    <property type="evidence" value="ECO:0007669"/>
    <property type="project" value="UniProtKB-SubCell"/>
</dbReference>
<feature type="transmembrane region" description="Helical" evidence="1">
    <location>
        <begin position="210"/>
        <end position="233"/>
    </location>
</feature>
<gene>
    <name evidence="1 3" type="primary">gltS</name>
    <name evidence="3" type="ORF">D4A39_02095</name>
</gene>
<keyword evidence="1" id="KW-0812">Transmembrane</keyword>
<keyword evidence="1" id="KW-0472">Membrane</keyword>
<keyword evidence="1" id="KW-0997">Cell inner membrane</keyword>
<comment type="similarity">
    <text evidence="1">Belongs to the glutamate:Na(+) symporter (ESS) (TC 2.A.27) family.</text>
</comment>
<comment type="caution">
    <text evidence="3">The sequence shown here is derived from an EMBL/GenBank/DDBJ whole genome shotgun (WGS) entry which is preliminary data.</text>
</comment>
<dbReference type="EMBL" id="QYYA01000001">
    <property type="protein sequence ID" value="RJG19667.1"/>
    <property type="molecule type" value="Genomic_DNA"/>
</dbReference>
<proteinExistence type="inferred from homology"/>
<feature type="transmembrane region" description="Helical" evidence="1">
    <location>
        <begin position="122"/>
        <end position="143"/>
    </location>
</feature>
<dbReference type="RefSeq" id="WP_022986228.1">
    <property type="nucleotide sequence ID" value="NZ_CAXGPP010000045.1"/>
</dbReference>
<organism evidence="3 4">
    <name type="scientific">Alcanivorax profundi</name>
    <dbReference type="NCBI Taxonomy" id="2338368"/>
    <lineage>
        <taxon>Bacteria</taxon>
        <taxon>Pseudomonadati</taxon>
        <taxon>Pseudomonadota</taxon>
        <taxon>Gammaproteobacteria</taxon>
        <taxon>Oceanospirillales</taxon>
        <taxon>Alcanivoracaceae</taxon>
        <taxon>Alcanivorax</taxon>
    </lineage>
</organism>
<accession>A0A418Y2A2</accession>
<feature type="transmembrane region" description="Helical" evidence="1">
    <location>
        <begin position="67"/>
        <end position="84"/>
    </location>
</feature>
<dbReference type="GO" id="GO:0015501">
    <property type="term" value="F:glutamate:sodium symporter activity"/>
    <property type="evidence" value="ECO:0007669"/>
    <property type="project" value="UniProtKB-UniRule"/>
</dbReference>
<dbReference type="NCBIfam" id="TIGR00210">
    <property type="entry name" value="gltS"/>
    <property type="match status" value="1"/>
</dbReference>
<dbReference type="InterPro" id="IPR004445">
    <property type="entry name" value="GltS"/>
</dbReference>
<feature type="transmembrane region" description="Helical" evidence="1">
    <location>
        <begin position="268"/>
        <end position="291"/>
    </location>
</feature>
<keyword evidence="4" id="KW-1185">Reference proteome</keyword>
<keyword evidence="1" id="KW-1003">Cell membrane</keyword>
<evidence type="ECO:0000256" key="2">
    <source>
        <dbReference type="NCBIfam" id="TIGR00210"/>
    </source>
</evidence>
<feature type="transmembrane region" description="Helical" evidence="1">
    <location>
        <begin position="90"/>
        <end position="110"/>
    </location>
</feature>
<dbReference type="AlphaFoldDB" id="A0A418Y2A2"/>
<evidence type="ECO:0000256" key="1">
    <source>
        <dbReference type="HAMAP-Rule" id="MF_02062"/>
    </source>
</evidence>
<sequence>MQFSAMESLMVALLVLGAGQWIVHKVGILSRLNMPEPVVGGLLATLIVTGLQLAGINLTFDESFKTPAMLFFFGAVGLAADFRLLKQGGWAMLIFAILVIVLVALQDLVGVTMATVMGLEPYYGLIGGSVTMTGGHGTGAAWAEVFQRDFGLTGVSELAAASATFGLVFGALLGGPLAMFLIRRYRLSAPAHGAGEGDERYDQAEKARPIAAASVIRILMLLSVGVVVGSVAAEQFAEVFRLPTFVWVLFVCILLGNTARRLWHVNDATIDMVGNTALGIFLAITLMSLQLLQLVDLALPMLAMLLVQVMLALSFITFVTFRLMGRNYDSAVLCAGHCGFAMGATPTAVANIQAVTQHHGPSPLAFIIVPVVGGFIVDIANATIIQTFVSVLSG</sequence>
<dbReference type="PANTHER" id="PTHR36178">
    <property type="entry name" value="SLR0625 PROTEIN"/>
    <property type="match status" value="1"/>
</dbReference>
<feature type="transmembrane region" description="Helical" evidence="1">
    <location>
        <begin position="364"/>
        <end position="392"/>
    </location>
</feature>
<feature type="transmembrane region" description="Helical" evidence="1">
    <location>
        <begin position="331"/>
        <end position="352"/>
    </location>
</feature>
<keyword evidence="1" id="KW-0813">Transport</keyword>
<keyword evidence="1" id="KW-1133">Transmembrane helix</keyword>
<feature type="transmembrane region" description="Helical" evidence="1">
    <location>
        <begin position="297"/>
        <end position="319"/>
    </location>
</feature>
<dbReference type="PANTHER" id="PTHR36178:SF1">
    <property type="entry name" value="SODIUM_GLUTAMATE SYMPORTER"/>
    <property type="match status" value="1"/>
</dbReference>
<dbReference type="HAMAP" id="MF_02062">
    <property type="entry name" value="GltS"/>
    <property type="match status" value="1"/>
</dbReference>
<protein>
    <recommendedName>
        <fullName evidence="1 2">Sodium/glutamate symporter</fullName>
    </recommendedName>
</protein>
<evidence type="ECO:0000313" key="3">
    <source>
        <dbReference type="EMBL" id="RJG19667.1"/>
    </source>
</evidence>
<name>A0A418Y2A2_9GAMM</name>
<reference evidence="3 4" key="1">
    <citation type="submission" date="2018-09" db="EMBL/GenBank/DDBJ databases">
        <title>Alcanivorax profundi sp. nov., isolated from 1000 m-depth seawater of the Mariana Trench.</title>
        <authorList>
            <person name="Liu J."/>
        </authorList>
    </citation>
    <scope>NUCLEOTIDE SEQUENCE [LARGE SCALE GENOMIC DNA]</scope>
    <source>
        <strain evidence="3 4">MTEO17</strain>
    </source>
</reference>
<keyword evidence="1" id="KW-0769">Symport</keyword>
<keyword evidence="1" id="KW-0406">Ion transport</keyword>
<dbReference type="Pfam" id="PF03616">
    <property type="entry name" value="Glt_symporter"/>
    <property type="match status" value="1"/>
</dbReference>
<feature type="transmembrane region" description="Helical" evidence="1">
    <location>
        <begin position="41"/>
        <end position="60"/>
    </location>
</feature>
<keyword evidence="1" id="KW-0739">Sodium transport</keyword>
<keyword evidence="1" id="KW-0915">Sodium</keyword>